<organism evidence="1 2">
    <name type="scientific">Saccharospirillum salsuginis</name>
    <dbReference type="NCBI Taxonomy" id="418750"/>
    <lineage>
        <taxon>Bacteria</taxon>
        <taxon>Pseudomonadati</taxon>
        <taxon>Pseudomonadota</taxon>
        <taxon>Gammaproteobacteria</taxon>
        <taxon>Oceanospirillales</taxon>
        <taxon>Saccharospirillaceae</taxon>
        <taxon>Saccharospirillum</taxon>
    </lineage>
</organism>
<reference evidence="1" key="1">
    <citation type="journal article" date="2014" name="Int. J. Syst. Evol. Microbiol.">
        <title>Complete genome sequence of Corynebacterium casei LMG S-19264T (=DSM 44701T), isolated from a smear-ripened cheese.</title>
        <authorList>
            <consortium name="US DOE Joint Genome Institute (JGI-PGF)"/>
            <person name="Walter F."/>
            <person name="Albersmeier A."/>
            <person name="Kalinowski J."/>
            <person name="Ruckert C."/>
        </authorList>
    </citation>
    <scope>NUCLEOTIDE SEQUENCE</scope>
    <source>
        <strain evidence="1">KCTC 22169</strain>
    </source>
</reference>
<dbReference type="EMBL" id="BMXR01000003">
    <property type="protein sequence ID" value="GGX48262.1"/>
    <property type="molecule type" value="Genomic_DNA"/>
</dbReference>
<evidence type="ECO:0000313" key="2">
    <source>
        <dbReference type="Proteomes" id="UP000626148"/>
    </source>
</evidence>
<keyword evidence="2" id="KW-1185">Reference proteome</keyword>
<proteinExistence type="predicted"/>
<dbReference type="Proteomes" id="UP000626148">
    <property type="component" value="Unassembled WGS sequence"/>
</dbReference>
<evidence type="ECO:0000313" key="1">
    <source>
        <dbReference type="EMBL" id="GGX48262.1"/>
    </source>
</evidence>
<accession>A0A918N6W5</accession>
<name>A0A918N6W5_9GAMM</name>
<sequence>MALDHFRNLETGNFDARATASEPECYRGKGPLPMSSSHINTVLNNALDAPDSQTSLKRFLDKFYQKHPNVFIVEHGEPEERLSAMLHQYVLLLPVLLAEADGICDSLERTSAMAQLTAILDQFFAAIDPQRLDYGMVGVLDKVYFGQRLLEEMHDRLRLHSGRPLLSWDMALANLMVHTLIGDGYANRLDLAGMEIIDGLPGLAGPVDNVDTLVTDPERPWPCLAQRHGLKMVFV</sequence>
<gene>
    <name evidence="1" type="ORF">GCM10007392_13970</name>
</gene>
<reference evidence="1" key="2">
    <citation type="submission" date="2020-09" db="EMBL/GenBank/DDBJ databases">
        <authorList>
            <person name="Sun Q."/>
            <person name="Kim S."/>
        </authorList>
    </citation>
    <scope>NUCLEOTIDE SEQUENCE</scope>
    <source>
        <strain evidence="1">KCTC 22169</strain>
    </source>
</reference>
<dbReference type="AlphaFoldDB" id="A0A918N6W5"/>
<protein>
    <submittedName>
        <fullName evidence="1">Uncharacterized protein</fullName>
    </submittedName>
</protein>
<comment type="caution">
    <text evidence="1">The sequence shown here is derived from an EMBL/GenBank/DDBJ whole genome shotgun (WGS) entry which is preliminary data.</text>
</comment>